<feature type="region of interest" description="Disordered" evidence="1">
    <location>
        <begin position="7"/>
        <end position="51"/>
    </location>
</feature>
<evidence type="ECO:0000256" key="1">
    <source>
        <dbReference type="SAM" id="MobiDB-lite"/>
    </source>
</evidence>
<dbReference type="Gramene" id="evm.model.10.2177">
    <property type="protein sequence ID" value="cds.evm.model.10.2177"/>
    <property type="gene ID" value="evm.TU.10.2177"/>
</dbReference>
<dbReference type="Gene3D" id="1.10.10.60">
    <property type="entry name" value="Homeodomain-like"/>
    <property type="match status" value="1"/>
</dbReference>
<dbReference type="EMBL" id="UZAU01000839">
    <property type="status" value="NOT_ANNOTATED_CDS"/>
    <property type="molecule type" value="Genomic_DNA"/>
</dbReference>
<evidence type="ECO:0000313" key="2">
    <source>
        <dbReference type="EnsemblPlants" id="cds.evm.model.10.2177"/>
    </source>
</evidence>
<feature type="compositionally biased region" description="Polar residues" evidence="1">
    <location>
        <begin position="30"/>
        <end position="45"/>
    </location>
</feature>
<sequence>MLLALSTGLSGPGGAQENAGVVGGGGGMITPNSNSSRKGSELSSVKNRKRRCTNSLSELVGRCRRDEDIVMEFCNDVGVDKGVLKVWMHNNKNTLGKKDINGGGASTDDDDDGGVHVATNGSSSTS</sequence>
<reference evidence="2" key="1">
    <citation type="submission" date="2021-03" db="UniProtKB">
        <authorList>
            <consortium name="EnsemblPlants"/>
        </authorList>
    </citation>
    <scope>IDENTIFICATION</scope>
</reference>
<dbReference type="AlphaFoldDB" id="A0A803QMF0"/>
<protein>
    <submittedName>
        <fullName evidence="2">Uncharacterized protein</fullName>
    </submittedName>
</protein>
<organism evidence="2 3">
    <name type="scientific">Cannabis sativa</name>
    <name type="common">Hemp</name>
    <name type="synonym">Marijuana</name>
    <dbReference type="NCBI Taxonomy" id="3483"/>
    <lineage>
        <taxon>Eukaryota</taxon>
        <taxon>Viridiplantae</taxon>
        <taxon>Streptophyta</taxon>
        <taxon>Embryophyta</taxon>
        <taxon>Tracheophyta</taxon>
        <taxon>Spermatophyta</taxon>
        <taxon>Magnoliopsida</taxon>
        <taxon>eudicotyledons</taxon>
        <taxon>Gunneridae</taxon>
        <taxon>Pentapetalae</taxon>
        <taxon>rosids</taxon>
        <taxon>fabids</taxon>
        <taxon>Rosales</taxon>
        <taxon>Cannabaceae</taxon>
        <taxon>Cannabis</taxon>
    </lineage>
</organism>
<proteinExistence type="predicted"/>
<dbReference type="EnsemblPlants" id="evm.model.10.2177">
    <property type="protein sequence ID" value="cds.evm.model.10.2177"/>
    <property type="gene ID" value="evm.TU.10.2177"/>
</dbReference>
<dbReference type="SUPFAM" id="SSF46689">
    <property type="entry name" value="Homeodomain-like"/>
    <property type="match status" value="1"/>
</dbReference>
<evidence type="ECO:0000313" key="3">
    <source>
        <dbReference type="Proteomes" id="UP000596661"/>
    </source>
</evidence>
<keyword evidence="3" id="KW-1185">Reference proteome</keyword>
<feature type="region of interest" description="Disordered" evidence="1">
    <location>
        <begin position="93"/>
        <end position="126"/>
    </location>
</feature>
<accession>A0A803QMF0</accession>
<dbReference type="InterPro" id="IPR009057">
    <property type="entry name" value="Homeodomain-like_sf"/>
</dbReference>
<dbReference type="Proteomes" id="UP000596661">
    <property type="component" value="Unassembled WGS sequence"/>
</dbReference>
<name>A0A803QMF0_CANSA</name>